<evidence type="ECO:0000259" key="2">
    <source>
        <dbReference type="Pfam" id="PF00899"/>
    </source>
</evidence>
<dbReference type="GO" id="GO:0016779">
    <property type="term" value="F:nucleotidyltransferase activity"/>
    <property type="evidence" value="ECO:0007669"/>
    <property type="project" value="TreeGrafter"/>
</dbReference>
<evidence type="ECO:0000256" key="1">
    <source>
        <dbReference type="ARBA" id="ARBA00009919"/>
    </source>
</evidence>
<reference evidence="3 4" key="1">
    <citation type="journal article" date="2016" name="Sci. Rep.">
        <title>Metabolic traits of an uncultured archaeal lineage -MSBL1- from brine pools of the Red Sea.</title>
        <authorList>
            <person name="Mwirichia R."/>
            <person name="Alam I."/>
            <person name="Rashid M."/>
            <person name="Vinu M."/>
            <person name="Ba-Alawi W."/>
            <person name="Anthony Kamau A."/>
            <person name="Kamanda Ngugi D."/>
            <person name="Goker M."/>
            <person name="Klenk H.P."/>
            <person name="Bajic V."/>
            <person name="Stingl U."/>
        </authorList>
    </citation>
    <scope>NUCLEOTIDE SEQUENCE [LARGE SCALE GENOMIC DNA]</scope>
    <source>
        <strain evidence="3">SCGC-AAA259O05</strain>
    </source>
</reference>
<comment type="caution">
    <text evidence="3">The sequence shown here is derived from an EMBL/GenBank/DDBJ whole genome shotgun (WGS) entry which is preliminary data.</text>
</comment>
<dbReference type="InterPro" id="IPR045886">
    <property type="entry name" value="ThiF/MoeB/HesA"/>
</dbReference>
<comment type="similarity">
    <text evidence="1">Belongs to the HesA/MoeB/ThiF family.</text>
</comment>
<dbReference type="GO" id="GO:0004792">
    <property type="term" value="F:thiosulfate-cyanide sulfurtransferase activity"/>
    <property type="evidence" value="ECO:0007669"/>
    <property type="project" value="TreeGrafter"/>
</dbReference>
<dbReference type="FunFam" id="3.40.50.720:FF:000080">
    <property type="entry name" value="Thiazole biosynthesis adenylyltransferase ThiF"/>
    <property type="match status" value="1"/>
</dbReference>
<dbReference type="GO" id="GO:0008641">
    <property type="term" value="F:ubiquitin-like modifier activating enzyme activity"/>
    <property type="evidence" value="ECO:0007669"/>
    <property type="project" value="InterPro"/>
</dbReference>
<keyword evidence="4" id="KW-1185">Reference proteome</keyword>
<protein>
    <recommendedName>
        <fullName evidence="2">THIF-type NAD/FAD binding fold domain-containing protein</fullName>
    </recommendedName>
</protein>
<evidence type="ECO:0000313" key="3">
    <source>
        <dbReference type="EMBL" id="KXB00749.1"/>
    </source>
</evidence>
<dbReference type="Gene3D" id="3.40.50.720">
    <property type="entry name" value="NAD(P)-binding Rossmann-like Domain"/>
    <property type="match status" value="1"/>
</dbReference>
<dbReference type="GO" id="GO:0005737">
    <property type="term" value="C:cytoplasm"/>
    <property type="evidence" value="ECO:0007669"/>
    <property type="project" value="TreeGrafter"/>
</dbReference>
<dbReference type="InterPro" id="IPR000594">
    <property type="entry name" value="ThiF_NAD_FAD-bd"/>
</dbReference>
<dbReference type="CDD" id="cd00757">
    <property type="entry name" value="ThiF_MoeB_HesA_family"/>
    <property type="match status" value="1"/>
</dbReference>
<dbReference type="InterPro" id="IPR035985">
    <property type="entry name" value="Ubiquitin-activating_enz"/>
</dbReference>
<sequence>MRIKGFGEKGQKKLKSTSVLVAGAGGLGSNASVYLAMAGVGNLKIVDNDVVELSNLNRQILYREGDIGRNKAKVASNNLKRLNRDVSVESFNCEINEKSVEEIVGGCDLIVDCLDNYETRYILNEVSVKQETPLFHAAVRGLDGQTTTIIPGETPCLKCIIPSPPAEEKIPVLGATPGLLACIQAQELIKYVVGAKVSLKNKLLIVSRGAEFEALEIKKNPSCEVCSSKK</sequence>
<dbReference type="SUPFAM" id="SSF69572">
    <property type="entry name" value="Activating enzymes of the ubiquitin-like proteins"/>
    <property type="match status" value="1"/>
</dbReference>
<evidence type="ECO:0000313" key="4">
    <source>
        <dbReference type="Proteomes" id="UP000070344"/>
    </source>
</evidence>
<feature type="domain" description="THIF-type NAD/FAD binding fold" evidence="2">
    <location>
        <begin position="3"/>
        <end position="225"/>
    </location>
</feature>
<dbReference type="Pfam" id="PF00899">
    <property type="entry name" value="ThiF"/>
    <property type="match status" value="1"/>
</dbReference>
<name>A0A133V2T4_9EURY</name>
<dbReference type="PANTHER" id="PTHR10953:SF102">
    <property type="entry name" value="ADENYLYLTRANSFERASE AND SULFURTRANSFERASE MOCS3"/>
    <property type="match status" value="1"/>
</dbReference>
<proteinExistence type="inferred from homology"/>
<accession>A0A133V2T4</accession>
<dbReference type="PANTHER" id="PTHR10953">
    <property type="entry name" value="UBIQUITIN-ACTIVATING ENZYME E1"/>
    <property type="match status" value="1"/>
</dbReference>
<dbReference type="AlphaFoldDB" id="A0A133V2T4"/>
<dbReference type="Proteomes" id="UP000070344">
    <property type="component" value="Unassembled WGS sequence"/>
</dbReference>
<gene>
    <name evidence="3" type="ORF">AKJ41_03740</name>
</gene>
<organism evidence="3 4">
    <name type="scientific">candidate division MSBL1 archaeon SCGC-AAA259O05</name>
    <dbReference type="NCBI Taxonomy" id="1698271"/>
    <lineage>
        <taxon>Archaea</taxon>
        <taxon>Methanobacteriati</taxon>
        <taxon>Methanobacteriota</taxon>
        <taxon>candidate division MSBL1</taxon>
    </lineage>
</organism>
<dbReference type="EMBL" id="LHXV01000042">
    <property type="protein sequence ID" value="KXB00749.1"/>
    <property type="molecule type" value="Genomic_DNA"/>
</dbReference>